<feature type="transmembrane region" description="Helical" evidence="10">
    <location>
        <begin position="234"/>
        <end position="256"/>
    </location>
</feature>
<feature type="transmembrane region" description="Helical" evidence="10">
    <location>
        <begin position="157"/>
        <end position="179"/>
    </location>
</feature>
<sequence length="267" mass="30748">MKIYVLGCKGKIERSVAAEILTIMNETLYAFDFERQFDDRAANEWFQEYSGLSFVFSGTYAAGIYFGRVFMKDRQKFDLRTPLMLWSLCLAVFSAIGAVRTIWYVFNLLSLDGFHQTVCDTAFFGDTVSKFWAFAFTISKVPELVLLYTWYSYRDRVAGGCWFMSMNYTVHAVMYGYYAAKAGGLRVPRPVAVLITALQIVQMIVGFSLMGLVFRWRDEVHCVANTNNLMYGSLMYLSYLLLFASFFYQSYIRGAAGPDHKRPMKRE</sequence>
<reference evidence="11 12" key="1">
    <citation type="journal article" date="2019" name="Mol. Ecol. Resour.">
        <title>Chromosome-level genome assembly of Triplophysa tibetana, a fish adapted to the harsh high-altitude environment of the Tibetan Plateau.</title>
        <authorList>
            <person name="Yang X."/>
            <person name="Liu H."/>
            <person name="Ma Z."/>
            <person name="Zou Y."/>
            <person name="Zou M."/>
            <person name="Mao Y."/>
            <person name="Li X."/>
            <person name="Wang H."/>
            <person name="Chen T."/>
            <person name="Wang W."/>
            <person name="Yang R."/>
        </authorList>
    </citation>
    <scope>NUCLEOTIDE SEQUENCE [LARGE SCALE GENOMIC DNA]</scope>
    <source>
        <strain evidence="11">TTIB1903HZAU</strain>
        <tissue evidence="11">Muscle</tissue>
    </source>
</reference>
<evidence type="ECO:0000256" key="7">
    <source>
        <dbReference type="ARBA" id="ARBA00023098"/>
    </source>
</evidence>
<name>A0A5A9PV12_9TELE</name>
<dbReference type="GO" id="GO:0005789">
    <property type="term" value="C:endoplasmic reticulum membrane"/>
    <property type="evidence" value="ECO:0007669"/>
    <property type="project" value="TreeGrafter"/>
</dbReference>
<keyword evidence="7 10" id="KW-0443">Lipid metabolism</keyword>
<organism evidence="11 12">
    <name type="scientific">Triplophysa tibetana</name>
    <dbReference type="NCBI Taxonomy" id="1572043"/>
    <lineage>
        <taxon>Eukaryota</taxon>
        <taxon>Metazoa</taxon>
        <taxon>Chordata</taxon>
        <taxon>Craniata</taxon>
        <taxon>Vertebrata</taxon>
        <taxon>Euteleostomi</taxon>
        <taxon>Actinopterygii</taxon>
        <taxon>Neopterygii</taxon>
        <taxon>Teleostei</taxon>
        <taxon>Ostariophysi</taxon>
        <taxon>Cypriniformes</taxon>
        <taxon>Nemacheilidae</taxon>
        <taxon>Triplophysa</taxon>
    </lineage>
</organism>
<evidence type="ECO:0000256" key="4">
    <source>
        <dbReference type="ARBA" id="ARBA00022692"/>
    </source>
</evidence>
<dbReference type="GO" id="GO:0019367">
    <property type="term" value="P:fatty acid elongation, saturated fatty acid"/>
    <property type="evidence" value="ECO:0007669"/>
    <property type="project" value="TreeGrafter"/>
</dbReference>
<dbReference type="EMBL" id="SOYY01000001">
    <property type="protein sequence ID" value="KAA0724821.1"/>
    <property type="molecule type" value="Genomic_DNA"/>
</dbReference>
<keyword evidence="4 10" id="KW-0812">Transmembrane</keyword>
<keyword evidence="8 10" id="KW-0472">Membrane</keyword>
<feature type="transmembrane region" description="Helical" evidence="10">
    <location>
        <begin position="83"/>
        <end position="106"/>
    </location>
</feature>
<evidence type="ECO:0000256" key="5">
    <source>
        <dbReference type="ARBA" id="ARBA00022832"/>
    </source>
</evidence>
<comment type="subcellular location">
    <subcellularLocation>
        <location evidence="1">Membrane</location>
        <topology evidence="1">Multi-pass membrane protein</topology>
    </subcellularLocation>
</comment>
<evidence type="ECO:0000256" key="1">
    <source>
        <dbReference type="ARBA" id="ARBA00004141"/>
    </source>
</evidence>
<feature type="transmembrane region" description="Helical" evidence="10">
    <location>
        <begin position="49"/>
        <end position="71"/>
    </location>
</feature>
<dbReference type="InterPro" id="IPR002076">
    <property type="entry name" value="ELO_fam"/>
</dbReference>
<evidence type="ECO:0000256" key="2">
    <source>
        <dbReference type="ARBA" id="ARBA00022516"/>
    </source>
</evidence>
<gene>
    <name evidence="11" type="ORF">E1301_Tti021761</name>
</gene>
<dbReference type="PANTHER" id="PTHR11157:SF68">
    <property type="entry name" value="ELONGATION OF VERY LONG CHAIN FATTY ACIDS PROTEIN 3"/>
    <property type="match status" value="1"/>
</dbReference>
<dbReference type="EC" id="2.3.1.199" evidence="10"/>
<dbReference type="GO" id="GO:0042761">
    <property type="term" value="P:very long-chain fatty acid biosynthetic process"/>
    <property type="evidence" value="ECO:0007669"/>
    <property type="project" value="TreeGrafter"/>
</dbReference>
<comment type="similarity">
    <text evidence="10">Belongs to the ELO family.</text>
</comment>
<keyword evidence="12" id="KW-1185">Reference proteome</keyword>
<keyword evidence="5 10" id="KW-0276">Fatty acid metabolism</keyword>
<dbReference type="GO" id="GO:0030148">
    <property type="term" value="P:sphingolipid biosynthetic process"/>
    <property type="evidence" value="ECO:0007669"/>
    <property type="project" value="TreeGrafter"/>
</dbReference>
<keyword evidence="3 10" id="KW-0808">Transferase</keyword>
<dbReference type="GO" id="GO:0034626">
    <property type="term" value="P:fatty acid elongation, polyunsaturated fatty acid"/>
    <property type="evidence" value="ECO:0007669"/>
    <property type="project" value="TreeGrafter"/>
</dbReference>
<protein>
    <recommendedName>
        <fullName evidence="10">Elongation of very long chain fatty acids protein</fullName>
        <ecNumber evidence="10">2.3.1.199</ecNumber>
    </recommendedName>
    <alternativeName>
        <fullName evidence="10">Very-long-chain 3-oxoacyl-CoA synthase</fullName>
    </alternativeName>
</protein>
<comment type="catalytic activity">
    <reaction evidence="10">
        <text>a very-long-chain acyl-CoA + malonyl-CoA + H(+) = a very-long-chain 3-oxoacyl-CoA + CO2 + CoA</text>
        <dbReference type="Rhea" id="RHEA:32727"/>
        <dbReference type="ChEBI" id="CHEBI:15378"/>
        <dbReference type="ChEBI" id="CHEBI:16526"/>
        <dbReference type="ChEBI" id="CHEBI:57287"/>
        <dbReference type="ChEBI" id="CHEBI:57384"/>
        <dbReference type="ChEBI" id="CHEBI:90725"/>
        <dbReference type="ChEBI" id="CHEBI:90736"/>
        <dbReference type="EC" id="2.3.1.199"/>
    </reaction>
</comment>
<dbReference type="Pfam" id="PF01151">
    <property type="entry name" value="ELO"/>
    <property type="match status" value="1"/>
</dbReference>
<evidence type="ECO:0000313" key="11">
    <source>
        <dbReference type="EMBL" id="KAA0724821.1"/>
    </source>
</evidence>
<keyword evidence="9 10" id="KW-0275">Fatty acid biosynthesis</keyword>
<dbReference type="GO" id="GO:0009922">
    <property type="term" value="F:fatty acid elongase activity"/>
    <property type="evidence" value="ECO:0007669"/>
    <property type="project" value="UniProtKB-EC"/>
</dbReference>
<evidence type="ECO:0000256" key="8">
    <source>
        <dbReference type="ARBA" id="ARBA00023136"/>
    </source>
</evidence>
<keyword evidence="6 10" id="KW-1133">Transmembrane helix</keyword>
<evidence type="ECO:0000256" key="6">
    <source>
        <dbReference type="ARBA" id="ARBA00022989"/>
    </source>
</evidence>
<evidence type="ECO:0000313" key="12">
    <source>
        <dbReference type="Proteomes" id="UP000324632"/>
    </source>
</evidence>
<comment type="caution">
    <text evidence="11">The sequence shown here is derived from an EMBL/GenBank/DDBJ whole genome shotgun (WGS) entry which is preliminary data.</text>
</comment>
<dbReference type="Proteomes" id="UP000324632">
    <property type="component" value="Chromosome 1"/>
</dbReference>
<dbReference type="PANTHER" id="PTHR11157">
    <property type="entry name" value="FATTY ACID ACYL TRANSFERASE-RELATED"/>
    <property type="match status" value="1"/>
</dbReference>
<proteinExistence type="inferred from homology"/>
<dbReference type="AlphaFoldDB" id="A0A5A9PV12"/>
<feature type="transmembrane region" description="Helical" evidence="10">
    <location>
        <begin position="191"/>
        <end position="214"/>
    </location>
</feature>
<dbReference type="GO" id="GO:0034625">
    <property type="term" value="P:fatty acid elongation, monounsaturated fatty acid"/>
    <property type="evidence" value="ECO:0007669"/>
    <property type="project" value="TreeGrafter"/>
</dbReference>
<keyword evidence="2 10" id="KW-0444">Lipid biosynthesis</keyword>
<evidence type="ECO:0000256" key="3">
    <source>
        <dbReference type="ARBA" id="ARBA00022679"/>
    </source>
</evidence>
<evidence type="ECO:0000256" key="10">
    <source>
        <dbReference type="RuleBase" id="RU361115"/>
    </source>
</evidence>
<accession>A0A5A9PV12</accession>
<evidence type="ECO:0000256" key="9">
    <source>
        <dbReference type="ARBA" id="ARBA00023160"/>
    </source>
</evidence>